<dbReference type="EMBL" id="BMQB01000011">
    <property type="protein sequence ID" value="GGK07107.1"/>
    <property type="molecule type" value="Genomic_DNA"/>
</dbReference>
<evidence type="ECO:0000313" key="2">
    <source>
        <dbReference type="Proteomes" id="UP000649739"/>
    </source>
</evidence>
<gene>
    <name evidence="1" type="ORF">GCM10010123_41150</name>
</gene>
<reference evidence="1" key="1">
    <citation type="journal article" date="2014" name="Int. J. Syst. Evol. Microbiol.">
        <title>Complete genome sequence of Corynebacterium casei LMG S-19264T (=DSM 44701T), isolated from a smear-ripened cheese.</title>
        <authorList>
            <consortium name="US DOE Joint Genome Institute (JGI-PGF)"/>
            <person name="Walter F."/>
            <person name="Albersmeier A."/>
            <person name="Kalinowski J."/>
            <person name="Ruckert C."/>
        </authorList>
    </citation>
    <scope>NUCLEOTIDE SEQUENCE</scope>
    <source>
        <strain evidence="1">JCM 3090</strain>
    </source>
</reference>
<sequence>MPRDGDLLILRESEYRRGDGAILVTVAAIGDTCEEAGVRWVSVKAHQQRWTDEPAVRFIEVRAASVLDAKRRVWGRAAVPVEGLITRREPVTAPLSTAGAVSGMRRRGE</sequence>
<accession>A0A8J3BE25</accession>
<dbReference type="Proteomes" id="UP000649739">
    <property type="component" value="Unassembled WGS sequence"/>
</dbReference>
<comment type="caution">
    <text evidence="1">The sequence shown here is derived from an EMBL/GenBank/DDBJ whole genome shotgun (WGS) entry which is preliminary data.</text>
</comment>
<name>A0A8J3BE25_9ACTN</name>
<evidence type="ECO:0000313" key="1">
    <source>
        <dbReference type="EMBL" id="GGK07107.1"/>
    </source>
</evidence>
<keyword evidence="2" id="KW-1185">Reference proteome</keyword>
<proteinExistence type="predicted"/>
<dbReference type="RefSeq" id="WP_229784294.1">
    <property type="nucleotide sequence ID" value="NZ_BMQB01000011.1"/>
</dbReference>
<organism evidence="1 2">
    <name type="scientific">Pilimelia anulata</name>
    <dbReference type="NCBI Taxonomy" id="53371"/>
    <lineage>
        <taxon>Bacteria</taxon>
        <taxon>Bacillati</taxon>
        <taxon>Actinomycetota</taxon>
        <taxon>Actinomycetes</taxon>
        <taxon>Micromonosporales</taxon>
        <taxon>Micromonosporaceae</taxon>
        <taxon>Pilimelia</taxon>
    </lineage>
</organism>
<protein>
    <submittedName>
        <fullName evidence="1">Uncharacterized protein</fullName>
    </submittedName>
</protein>
<reference evidence="1" key="2">
    <citation type="submission" date="2020-09" db="EMBL/GenBank/DDBJ databases">
        <authorList>
            <person name="Sun Q."/>
            <person name="Ohkuma M."/>
        </authorList>
    </citation>
    <scope>NUCLEOTIDE SEQUENCE</scope>
    <source>
        <strain evidence="1">JCM 3090</strain>
    </source>
</reference>
<dbReference type="AlphaFoldDB" id="A0A8J3BE25"/>